<dbReference type="EMBL" id="BRYA01000090">
    <property type="protein sequence ID" value="GMI38674.1"/>
    <property type="molecule type" value="Genomic_DNA"/>
</dbReference>
<comment type="caution">
    <text evidence="1">The sequence shown here is derived from an EMBL/GenBank/DDBJ whole genome shotgun (WGS) entry which is preliminary data.</text>
</comment>
<dbReference type="Gene3D" id="1.25.40.10">
    <property type="entry name" value="Tetratricopeptide repeat domain"/>
    <property type="match status" value="1"/>
</dbReference>
<organism evidence="1 2">
    <name type="scientific">Triparma columacea</name>
    <dbReference type="NCBI Taxonomy" id="722753"/>
    <lineage>
        <taxon>Eukaryota</taxon>
        <taxon>Sar</taxon>
        <taxon>Stramenopiles</taxon>
        <taxon>Ochrophyta</taxon>
        <taxon>Bolidophyceae</taxon>
        <taxon>Parmales</taxon>
        <taxon>Triparmaceae</taxon>
        <taxon>Triparma</taxon>
    </lineage>
</organism>
<protein>
    <submittedName>
        <fullName evidence="1">Uncharacterized protein</fullName>
    </submittedName>
</protein>
<evidence type="ECO:0000313" key="1">
    <source>
        <dbReference type="EMBL" id="GMI38674.1"/>
    </source>
</evidence>
<dbReference type="AlphaFoldDB" id="A0A9W7L7W0"/>
<sequence length="617" mass="68923">MSALNKGYGQQDEQEYPLHLRTDLKSSLSEGLNGHAATWFSRGWINSISFHHEEAIRCFTIALSHLPSTTHTTPSSLTNSLLLHYLLSLSHSPNYNFHASNGYYQYSTTPSTVFPSATEHYEWTRKGLEIWRRSEEGMRGEKAEVLHKLLQAEAVRAVMPGFEDLEHCKSNFATLAASMYRKVHSLYPSNPDVSYFTVSALMQLRPWDLFTYPGCEPKDPELVAEISSLLDSGLSSDPSHIGLCHMKVHFAEMGPSPSDALPSCDVLRREVDASHLLHMSTHIDVLVGDYDSAVGYNQLATSADQKLLKSGLRTSGRNAFYLGYVAHDYHMMCYAAMMGGFEKQALWAARGLRISVLDDATLLQNPKLLQGCEAYRPLEVHVLCRFGRWDDVLRIERASGRGKEEEEETFCVSEATRRWGRALALAVTGRCGEARAEMEEMSRVMEKVKEQARYLHNNQAYDMLIVEREKLLGEILWGEGRREKAFEVLREAVVMDDGLNYDEPWGVMAPVRHALGGLLLKAASLCCGGGEGKSKERLEEASSVFRRDLELHPKNPWALRGLCDSLRARRLLGGEGAGGGEEGEEEKEIDEIGAMFTAQRSSGNADYIIRASCACAI</sequence>
<reference evidence="2" key="1">
    <citation type="journal article" date="2023" name="Commun. Biol.">
        <title>Genome analysis of Parmales, the sister group of diatoms, reveals the evolutionary specialization of diatoms from phago-mixotrophs to photoautotrophs.</title>
        <authorList>
            <person name="Ban H."/>
            <person name="Sato S."/>
            <person name="Yoshikawa S."/>
            <person name="Yamada K."/>
            <person name="Nakamura Y."/>
            <person name="Ichinomiya M."/>
            <person name="Sato N."/>
            <person name="Blanc-Mathieu R."/>
            <person name="Endo H."/>
            <person name="Kuwata A."/>
            <person name="Ogata H."/>
        </authorList>
    </citation>
    <scope>NUCLEOTIDE SEQUENCE [LARGE SCALE GENOMIC DNA]</scope>
</reference>
<evidence type="ECO:0000313" key="2">
    <source>
        <dbReference type="Proteomes" id="UP001165065"/>
    </source>
</evidence>
<dbReference type="OrthoDB" id="414774at2759"/>
<keyword evidence="2" id="KW-1185">Reference proteome</keyword>
<proteinExistence type="predicted"/>
<dbReference type="PANTHER" id="PTHR45588:SF1">
    <property type="entry name" value="WW DOMAIN-CONTAINING PROTEIN"/>
    <property type="match status" value="1"/>
</dbReference>
<name>A0A9W7L7W0_9STRA</name>
<dbReference type="PANTHER" id="PTHR45588">
    <property type="entry name" value="TPR DOMAIN-CONTAINING PROTEIN"/>
    <property type="match status" value="1"/>
</dbReference>
<dbReference type="SUPFAM" id="SSF48452">
    <property type="entry name" value="TPR-like"/>
    <property type="match status" value="1"/>
</dbReference>
<accession>A0A9W7L7W0</accession>
<gene>
    <name evidence="1" type="ORF">TrCOL_g8599</name>
</gene>
<dbReference type="InterPro" id="IPR011990">
    <property type="entry name" value="TPR-like_helical_dom_sf"/>
</dbReference>
<dbReference type="Proteomes" id="UP001165065">
    <property type="component" value="Unassembled WGS sequence"/>
</dbReference>